<evidence type="ECO:0000256" key="1">
    <source>
        <dbReference type="ARBA" id="ARBA00023239"/>
    </source>
</evidence>
<gene>
    <name evidence="3" type="ORF">METZ01_LOCUS57106</name>
</gene>
<dbReference type="PANTHER" id="PTHR21240:SF28">
    <property type="entry name" value="ISO-OROTATE DECARBOXYLASE (EUROFUNG)"/>
    <property type="match status" value="1"/>
</dbReference>
<dbReference type="InterPro" id="IPR032465">
    <property type="entry name" value="ACMSD"/>
</dbReference>
<dbReference type="AlphaFoldDB" id="A0A381SJK6"/>
<dbReference type="InterPro" id="IPR006680">
    <property type="entry name" value="Amidohydro-rel"/>
</dbReference>
<dbReference type="PANTHER" id="PTHR21240">
    <property type="entry name" value="2-AMINO-3-CARBOXYLMUCONATE-6-SEMIALDEHYDE DECARBOXYLASE"/>
    <property type="match status" value="1"/>
</dbReference>
<dbReference type="Gene3D" id="3.20.20.140">
    <property type="entry name" value="Metal-dependent hydrolases"/>
    <property type="match status" value="1"/>
</dbReference>
<dbReference type="GO" id="GO:0005737">
    <property type="term" value="C:cytoplasm"/>
    <property type="evidence" value="ECO:0007669"/>
    <property type="project" value="TreeGrafter"/>
</dbReference>
<name>A0A381SJK6_9ZZZZ</name>
<dbReference type="GO" id="GO:0016831">
    <property type="term" value="F:carboxy-lyase activity"/>
    <property type="evidence" value="ECO:0007669"/>
    <property type="project" value="InterPro"/>
</dbReference>
<reference evidence="3" key="1">
    <citation type="submission" date="2018-05" db="EMBL/GenBank/DDBJ databases">
        <authorList>
            <person name="Lanie J.A."/>
            <person name="Ng W.-L."/>
            <person name="Kazmierczak K.M."/>
            <person name="Andrzejewski T.M."/>
            <person name="Davidsen T.M."/>
            <person name="Wayne K.J."/>
            <person name="Tettelin H."/>
            <person name="Glass J.I."/>
            <person name="Rusch D."/>
            <person name="Podicherti R."/>
            <person name="Tsui H.-C.T."/>
            <person name="Winkler M.E."/>
        </authorList>
    </citation>
    <scope>NUCLEOTIDE SEQUENCE</scope>
</reference>
<evidence type="ECO:0000259" key="2">
    <source>
        <dbReference type="Pfam" id="PF04909"/>
    </source>
</evidence>
<dbReference type="SUPFAM" id="SSF51556">
    <property type="entry name" value="Metallo-dependent hydrolases"/>
    <property type="match status" value="1"/>
</dbReference>
<feature type="domain" description="Amidohydrolase-related" evidence="2">
    <location>
        <begin position="119"/>
        <end position="381"/>
    </location>
</feature>
<dbReference type="Pfam" id="PF04909">
    <property type="entry name" value="Amidohydro_2"/>
    <property type="match status" value="1"/>
</dbReference>
<dbReference type="GO" id="GO:0016787">
    <property type="term" value="F:hydrolase activity"/>
    <property type="evidence" value="ECO:0007669"/>
    <property type="project" value="InterPro"/>
</dbReference>
<evidence type="ECO:0000313" key="3">
    <source>
        <dbReference type="EMBL" id="SVA04252.1"/>
    </source>
</evidence>
<protein>
    <recommendedName>
        <fullName evidence="2">Amidohydrolase-related domain-containing protein</fullName>
    </recommendedName>
</protein>
<accession>A0A381SJK6</accession>
<dbReference type="InterPro" id="IPR032466">
    <property type="entry name" value="Metal_Hydrolase"/>
</dbReference>
<sequence>MTKPSNTAVSTGPEPYIVVSSDTHAGLKCEEYRPYLESSLHEEFDAYVAERHEHRRIQEEVNAEFLEEWEGDNAEGLLGAYDPDIRDKVLDADGVAGEVIFADGDAVTGQESPPFGAGLAAGQITDSRQAFGGARAHNRWLEEFCATNPVRRAGVALVPITHDVDEAVREIESLAGRPGIHGVMIPTMWHGFAPYGSDHYDKVWAACAATGLVVHTHSGEADFGAYGENVAMYVSEVPFWTHRPLWQLLFSGKFDQFPGLKYCVVESGSYWLGDLLWKSDVNFGASWKIKKMGSRMKGLLRKLPSEYIGESVFIGASTMSKEEIRRRHVNGIDALMWGTDYPHPEGSWPNTVKRLESDFRDASIEDTRRLLGLNAIDCYGLDFDGLTAIAADIGPTPESFGQDPDLRTPVGATRSARWWLDEYNCSMQF</sequence>
<keyword evidence="1" id="KW-0456">Lyase</keyword>
<proteinExistence type="predicted"/>
<dbReference type="EMBL" id="UINC01003206">
    <property type="protein sequence ID" value="SVA04252.1"/>
    <property type="molecule type" value="Genomic_DNA"/>
</dbReference>
<organism evidence="3">
    <name type="scientific">marine metagenome</name>
    <dbReference type="NCBI Taxonomy" id="408172"/>
    <lineage>
        <taxon>unclassified sequences</taxon>
        <taxon>metagenomes</taxon>
        <taxon>ecological metagenomes</taxon>
    </lineage>
</organism>
<dbReference type="GO" id="GO:0019748">
    <property type="term" value="P:secondary metabolic process"/>
    <property type="evidence" value="ECO:0007669"/>
    <property type="project" value="TreeGrafter"/>
</dbReference>